<keyword evidence="4" id="KW-1185">Reference proteome</keyword>
<keyword evidence="2" id="KW-1133">Transmembrane helix</keyword>
<accession>A0A8X6Y4X8</accession>
<feature type="region of interest" description="Disordered" evidence="1">
    <location>
        <begin position="1"/>
        <end position="44"/>
    </location>
</feature>
<sequence length="127" mass="14234">MPGIQDSTETTPTEIRAPQLTRSPSARKKIPNYTPKRSSNYDQKDSIMKNEQLILSVVDYILLVAMLFVSAGIGLYFQLTSKKKTNEEYLLAGKDMSPPGPFPYGPSCPPRIMGPPKNSYMAQIWYS</sequence>
<dbReference type="AlphaFoldDB" id="A0A8X6Y4X8"/>
<keyword evidence="2" id="KW-0812">Transmembrane</keyword>
<dbReference type="Proteomes" id="UP000886998">
    <property type="component" value="Unassembled WGS sequence"/>
</dbReference>
<evidence type="ECO:0000313" key="3">
    <source>
        <dbReference type="EMBL" id="GFY65577.1"/>
    </source>
</evidence>
<proteinExistence type="predicted"/>
<dbReference type="EMBL" id="BMAV01015565">
    <property type="protein sequence ID" value="GFY65577.1"/>
    <property type="molecule type" value="Genomic_DNA"/>
</dbReference>
<feature type="compositionally biased region" description="Polar residues" evidence="1">
    <location>
        <begin position="1"/>
        <end position="13"/>
    </location>
</feature>
<reference evidence="3" key="1">
    <citation type="submission" date="2020-08" db="EMBL/GenBank/DDBJ databases">
        <title>Multicomponent nature underlies the extraordinary mechanical properties of spider dragline silk.</title>
        <authorList>
            <person name="Kono N."/>
            <person name="Nakamura H."/>
            <person name="Mori M."/>
            <person name="Yoshida Y."/>
            <person name="Ohtoshi R."/>
            <person name="Malay A.D."/>
            <person name="Moran D.A.P."/>
            <person name="Tomita M."/>
            <person name="Numata K."/>
            <person name="Arakawa K."/>
        </authorList>
    </citation>
    <scope>NUCLEOTIDE SEQUENCE</scope>
</reference>
<evidence type="ECO:0000256" key="1">
    <source>
        <dbReference type="SAM" id="MobiDB-lite"/>
    </source>
</evidence>
<comment type="caution">
    <text evidence="3">The sequence shown here is derived from an EMBL/GenBank/DDBJ whole genome shotgun (WGS) entry which is preliminary data.</text>
</comment>
<protein>
    <submittedName>
        <fullName evidence="3">Uncharacterized protein</fullName>
    </submittedName>
</protein>
<evidence type="ECO:0000313" key="4">
    <source>
        <dbReference type="Proteomes" id="UP000886998"/>
    </source>
</evidence>
<keyword evidence="2" id="KW-0472">Membrane</keyword>
<gene>
    <name evidence="3" type="ORF">TNIN_483251</name>
</gene>
<organism evidence="3 4">
    <name type="scientific">Trichonephila inaurata madagascariensis</name>
    <dbReference type="NCBI Taxonomy" id="2747483"/>
    <lineage>
        <taxon>Eukaryota</taxon>
        <taxon>Metazoa</taxon>
        <taxon>Ecdysozoa</taxon>
        <taxon>Arthropoda</taxon>
        <taxon>Chelicerata</taxon>
        <taxon>Arachnida</taxon>
        <taxon>Araneae</taxon>
        <taxon>Araneomorphae</taxon>
        <taxon>Entelegynae</taxon>
        <taxon>Araneoidea</taxon>
        <taxon>Nephilidae</taxon>
        <taxon>Trichonephila</taxon>
        <taxon>Trichonephila inaurata</taxon>
    </lineage>
</organism>
<evidence type="ECO:0000256" key="2">
    <source>
        <dbReference type="SAM" id="Phobius"/>
    </source>
</evidence>
<name>A0A8X6Y4X8_9ARAC</name>
<feature type="transmembrane region" description="Helical" evidence="2">
    <location>
        <begin position="53"/>
        <end position="77"/>
    </location>
</feature>